<feature type="domain" description="N-acetylmuramoyl-L-alanine amidase" evidence="8">
    <location>
        <begin position="34"/>
        <end position="178"/>
    </location>
</feature>
<accession>A0ABR9ZT25</accession>
<keyword evidence="4" id="KW-0378">Hydrolase</keyword>
<reference evidence="9 10" key="1">
    <citation type="submission" date="2020-11" db="EMBL/GenBank/DDBJ databases">
        <title>Fusibacter basophilias sp. nov.</title>
        <authorList>
            <person name="Qiu D."/>
        </authorList>
    </citation>
    <scope>NUCLEOTIDE SEQUENCE [LARGE SCALE GENOMIC DNA]</scope>
    <source>
        <strain evidence="9 10">Q10-2</strain>
    </source>
</reference>
<keyword evidence="5" id="KW-0749">Sporulation</keyword>
<comment type="catalytic activity">
    <reaction evidence="1">
        <text>Hydrolyzes the link between N-acetylmuramoyl residues and L-amino acid residues in certain cell-wall glycopeptides.</text>
        <dbReference type="EC" id="3.5.1.28"/>
    </reaction>
</comment>
<dbReference type="CDD" id="cd06583">
    <property type="entry name" value="PGRP"/>
    <property type="match status" value="1"/>
</dbReference>
<keyword evidence="6" id="KW-0178">Competence</keyword>
<evidence type="ECO:0000256" key="4">
    <source>
        <dbReference type="ARBA" id="ARBA00022801"/>
    </source>
</evidence>
<dbReference type="Pfam" id="PF01510">
    <property type="entry name" value="Amidase_2"/>
    <property type="match status" value="1"/>
</dbReference>
<dbReference type="SUPFAM" id="SSF55846">
    <property type="entry name" value="N-acetylmuramoyl-L-alanine amidase-like"/>
    <property type="match status" value="1"/>
</dbReference>
<protein>
    <recommendedName>
        <fullName evidence="3">N-acetylmuramoyl-L-alanine amidase</fullName>
        <ecNumber evidence="3">3.5.1.28</ecNumber>
    </recommendedName>
</protein>
<evidence type="ECO:0000256" key="5">
    <source>
        <dbReference type="ARBA" id="ARBA00022969"/>
    </source>
</evidence>
<dbReference type="PANTHER" id="PTHR30417:SF11">
    <property type="entry name" value="N-ACETYLMURAMOYL-L-ALANINE AMIDASE XLYA"/>
    <property type="match status" value="1"/>
</dbReference>
<sequence>MIKKLTIVNGIVQDQKIGEINFKADIVKPSGKHNVRTQILLDLKTALGITNHNTGNNAPTASDEMHAKWMQNVENADETYVGAHFFVDEDSIMQVLPINEVAYHAGDGKGNGNMKTIAIEICENGNILKAEENAKMLNAALILTYPHFKIYKHQDWSGKYCPRVILGRNSWDDFKADIMAYVEDAQKETLKNVVEEWKLKGLEFVSEEEIITDYKYWLANINGELDPWAIFIMIQKTLIKVRQEIKESEDRVMKIINELIIKKEV</sequence>
<dbReference type="InterPro" id="IPR036505">
    <property type="entry name" value="Amidase/PGRP_sf"/>
</dbReference>
<proteinExistence type="inferred from homology"/>
<dbReference type="Proteomes" id="UP000614200">
    <property type="component" value="Unassembled WGS sequence"/>
</dbReference>
<evidence type="ECO:0000256" key="3">
    <source>
        <dbReference type="ARBA" id="ARBA00011901"/>
    </source>
</evidence>
<organism evidence="9 10">
    <name type="scientific">Fusibacter ferrireducens</name>
    <dbReference type="NCBI Taxonomy" id="2785058"/>
    <lineage>
        <taxon>Bacteria</taxon>
        <taxon>Bacillati</taxon>
        <taxon>Bacillota</taxon>
        <taxon>Clostridia</taxon>
        <taxon>Eubacteriales</taxon>
        <taxon>Eubacteriales Family XII. Incertae Sedis</taxon>
        <taxon>Fusibacter</taxon>
    </lineage>
</organism>
<evidence type="ECO:0000256" key="7">
    <source>
        <dbReference type="ARBA" id="ARBA00023316"/>
    </source>
</evidence>
<dbReference type="EMBL" id="JADKNH010000006">
    <property type="protein sequence ID" value="MBF4693625.1"/>
    <property type="molecule type" value="Genomic_DNA"/>
</dbReference>
<evidence type="ECO:0000256" key="2">
    <source>
        <dbReference type="ARBA" id="ARBA00007553"/>
    </source>
</evidence>
<name>A0ABR9ZT25_9FIRM</name>
<dbReference type="RefSeq" id="WP_194701868.1">
    <property type="nucleotide sequence ID" value="NZ_JADKNH010000006.1"/>
</dbReference>
<dbReference type="InterPro" id="IPR051206">
    <property type="entry name" value="NAMLAA_amidase_2"/>
</dbReference>
<comment type="caution">
    <text evidence="9">The sequence shown here is derived from an EMBL/GenBank/DDBJ whole genome shotgun (WGS) entry which is preliminary data.</text>
</comment>
<dbReference type="PANTHER" id="PTHR30417">
    <property type="entry name" value="N-ACETYLMURAMOYL-L-ALANINE AMIDASE AMID"/>
    <property type="match status" value="1"/>
</dbReference>
<dbReference type="InterPro" id="IPR002502">
    <property type="entry name" value="Amidase_domain"/>
</dbReference>
<evidence type="ECO:0000256" key="6">
    <source>
        <dbReference type="ARBA" id="ARBA00023287"/>
    </source>
</evidence>
<evidence type="ECO:0000313" key="10">
    <source>
        <dbReference type="Proteomes" id="UP000614200"/>
    </source>
</evidence>
<dbReference type="Gene3D" id="3.40.80.10">
    <property type="entry name" value="Peptidoglycan recognition protein-like"/>
    <property type="match status" value="1"/>
</dbReference>
<evidence type="ECO:0000313" key="9">
    <source>
        <dbReference type="EMBL" id="MBF4693625.1"/>
    </source>
</evidence>
<evidence type="ECO:0000256" key="1">
    <source>
        <dbReference type="ARBA" id="ARBA00001561"/>
    </source>
</evidence>
<dbReference type="SMART" id="SM00644">
    <property type="entry name" value="Ami_2"/>
    <property type="match status" value="1"/>
</dbReference>
<keyword evidence="10" id="KW-1185">Reference proteome</keyword>
<evidence type="ECO:0000259" key="8">
    <source>
        <dbReference type="SMART" id="SM00644"/>
    </source>
</evidence>
<keyword evidence="7" id="KW-0961">Cell wall biogenesis/degradation</keyword>
<gene>
    <name evidence="9" type="ORF">ISU02_10855</name>
</gene>
<comment type="similarity">
    <text evidence="2">Belongs to the N-acetylmuramoyl-L-alanine amidase 2 family.</text>
</comment>
<dbReference type="EC" id="3.5.1.28" evidence="3"/>